<dbReference type="RefSeq" id="WP_328276039.1">
    <property type="nucleotide sequence ID" value="NZ_JARTLD010000012.1"/>
</dbReference>
<dbReference type="EMBL" id="JARTLD010000012">
    <property type="protein sequence ID" value="MED5016756.1"/>
    <property type="molecule type" value="Genomic_DNA"/>
</dbReference>
<keyword evidence="2" id="KW-1185">Reference proteome</keyword>
<evidence type="ECO:0008006" key="3">
    <source>
        <dbReference type="Google" id="ProtNLM"/>
    </source>
</evidence>
<comment type="caution">
    <text evidence="1">The sequence shown here is derived from an EMBL/GenBank/DDBJ whole genome shotgun (WGS) entry which is preliminary data.</text>
</comment>
<evidence type="ECO:0000313" key="2">
    <source>
        <dbReference type="Proteomes" id="UP001343257"/>
    </source>
</evidence>
<reference evidence="1 2" key="1">
    <citation type="submission" date="2023-03" db="EMBL/GenBank/DDBJ databases">
        <title>Bacillus Genome Sequencing.</title>
        <authorList>
            <person name="Dunlap C."/>
        </authorList>
    </citation>
    <scope>NUCLEOTIDE SEQUENCE [LARGE SCALE GENOMIC DNA]</scope>
    <source>
        <strain evidence="1 2">NRS-52</strain>
    </source>
</reference>
<protein>
    <recommendedName>
        <fullName evidence="3">Thymidylate kinase</fullName>
    </recommendedName>
</protein>
<dbReference type="Gene3D" id="3.40.50.300">
    <property type="entry name" value="P-loop containing nucleotide triphosphate hydrolases"/>
    <property type="match status" value="1"/>
</dbReference>
<sequence>MKNTKLIMLEGIPGSGKTTTSQILYQYLIEAGINTKAYVEGSEHPIDLPFYAYLTKNEYNDVLTKFPQQEEWIQSKSIIEEDYVLTPYKIPEPKPWSEELKTYLSAKEICYSNKVIVPFHTYKEVFYTRFERYVARMSNSDTVTIFESVLFQHQIHDIHRLYPEVTEEEIIEYIRELANIICPLNPVLFYISQNSVEASLQHTAIIRSKPKWSSTETIAYYMKRKKLELKAVESLPFRSYIVNNTDRDWNKMFDDMKNALAITHDARMS</sequence>
<organism evidence="1 2">
    <name type="scientific">Paenibacillus chibensis</name>
    <dbReference type="NCBI Taxonomy" id="59846"/>
    <lineage>
        <taxon>Bacteria</taxon>
        <taxon>Bacillati</taxon>
        <taxon>Bacillota</taxon>
        <taxon>Bacilli</taxon>
        <taxon>Bacillales</taxon>
        <taxon>Paenibacillaceae</taxon>
        <taxon>Paenibacillus</taxon>
    </lineage>
</organism>
<name>A0ABU6PPE7_9BACL</name>
<proteinExistence type="predicted"/>
<dbReference type="InterPro" id="IPR027417">
    <property type="entry name" value="P-loop_NTPase"/>
</dbReference>
<dbReference type="Proteomes" id="UP001343257">
    <property type="component" value="Unassembled WGS sequence"/>
</dbReference>
<dbReference type="SUPFAM" id="SSF52540">
    <property type="entry name" value="P-loop containing nucleoside triphosphate hydrolases"/>
    <property type="match status" value="1"/>
</dbReference>
<gene>
    <name evidence="1" type="ORF">P9847_05490</name>
</gene>
<accession>A0ABU6PPE7</accession>
<evidence type="ECO:0000313" key="1">
    <source>
        <dbReference type="EMBL" id="MED5016756.1"/>
    </source>
</evidence>